<dbReference type="Pfam" id="PF00118">
    <property type="entry name" value="Cpn60_TCP1"/>
    <property type="match status" value="1"/>
</dbReference>
<keyword evidence="1" id="KW-0547">Nucleotide-binding</keyword>
<dbReference type="PANTHER" id="PTHR11353">
    <property type="entry name" value="CHAPERONIN"/>
    <property type="match status" value="1"/>
</dbReference>
<protein>
    <submittedName>
        <fullName evidence="4">Putative t-complex protein 1</fullName>
    </submittedName>
</protein>
<name>A0A0K8R3F3_IXORI</name>
<dbReference type="GO" id="GO:0005524">
    <property type="term" value="F:ATP binding"/>
    <property type="evidence" value="ECO:0007669"/>
    <property type="project" value="UniProtKB-KW"/>
</dbReference>
<evidence type="ECO:0000256" key="2">
    <source>
        <dbReference type="ARBA" id="ARBA00022840"/>
    </source>
</evidence>
<dbReference type="InterPro" id="IPR017998">
    <property type="entry name" value="Chaperone_TCP-1"/>
</dbReference>
<evidence type="ECO:0000256" key="1">
    <source>
        <dbReference type="ARBA" id="ARBA00022741"/>
    </source>
</evidence>
<dbReference type="AlphaFoldDB" id="A0A0K8R3F3"/>
<dbReference type="InterPro" id="IPR027413">
    <property type="entry name" value="GROEL-like_equatorial_sf"/>
</dbReference>
<keyword evidence="2" id="KW-0067">ATP-binding</keyword>
<evidence type="ECO:0000313" key="4">
    <source>
        <dbReference type="EMBL" id="JAA65632.1"/>
    </source>
</evidence>
<dbReference type="InterPro" id="IPR002423">
    <property type="entry name" value="Cpn60/GroEL/TCP-1"/>
</dbReference>
<organism evidence="4">
    <name type="scientific">Ixodes ricinus</name>
    <name type="common">Common tick</name>
    <name type="synonym">Acarus ricinus</name>
    <dbReference type="NCBI Taxonomy" id="34613"/>
    <lineage>
        <taxon>Eukaryota</taxon>
        <taxon>Metazoa</taxon>
        <taxon>Ecdysozoa</taxon>
        <taxon>Arthropoda</taxon>
        <taxon>Chelicerata</taxon>
        <taxon>Arachnida</taxon>
        <taxon>Acari</taxon>
        <taxon>Parasitiformes</taxon>
        <taxon>Ixodida</taxon>
        <taxon>Ixodoidea</taxon>
        <taxon>Ixodidae</taxon>
        <taxon>Ixodinae</taxon>
        <taxon>Ixodes</taxon>
    </lineage>
</organism>
<dbReference type="GO" id="GO:0140662">
    <property type="term" value="F:ATP-dependent protein folding chaperone"/>
    <property type="evidence" value="ECO:0007669"/>
    <property type="project" value="InterPro"/>
</dbReference>
<dbReference type="Gene3D" id="1.10.560.10">
    <property type="entry name" value="GroEL-like equatorial domain"/>
    <property type="match status" value="1"/>
</dbReference>
<reference evidence="4" key="1">
    <citation type="submission" date="2012-12" db="EMBL/GenBank/DDBJ databases">
        <title>Identification and characterization of a phenylalanine ammonia-lyase gene family in Isatis indigotica Fort.</title>
        <authorList>
            <person name="Liu Q."/>
            <person name="Chen J."/>
            <person name="Zhou X."/>
            <person name="Di P."/>
            <person name="Xiao Y."/>
            <person name="Xuan H."/>
            <person name="Zhang L."/>
            <person name="Chen W."/>
        </authorList>
    </citation>
    <scope>NUCLEOTIDE SEQUENCE</scope>
    <source>
        <tissue evidence="4">Salivary gland</tissue>
    </source>
</reference>
<proteinExistence type="evidence at transcript level"/>
<keyword evidence="3" id="KW-0143">Chaperone</keyword>
<dbReference type="SUPFAM" id="SSF48592">
    <property type="entry name" value="GroEL equatorial domain-like"/>
    <property type="match status" value="1"/>
</dbReference>
<evidence type="ECO:0000256" key="3">
    <source>
        <dbReference type="ARBA" id="ARBA00023186"/>
    </source>
</evidence>
<sequence>MTKDARFLAGAGSTEMELSVQLTNWAKQLSGMEKHSALKFAEALQIIPNTLAANEGFNAADVVTLLYASHVKGNKFACVNVSSSNSECLSDATELSIYDHYNMKMYAIKLAFEAVITILGIDQVIMAKPAGGPKPREPGPPDLD</sequence>
<dbReference type="EMBL" id="GADI01008176">
    <property type="protein sequence ID" value="JAA65632.1"/>
    <property type="molecule type" value="mRNA"/>
</dbReference>
<accession>A0A0K8R3F3</accession>